<evidence type="ECO:0000313" key="2">
    <source>
        <dbReference type="Proteomes" id="UP000327362"/>
    </source>
</evidence>
<reference evidence="1 2" key="1">
    <citation type="submission" date="2019-09" db="EMBL/GenBank/DDBJ databases">
        <title>Complete genome sequence of Mycobacterium avium subsp. hominissuis strain JP-H-1.</title>
        <authorList>
            <person name="Kinoshita Y."/>
            <person name="Niwa H."/>
            <person name="Uchida-Fujii E."/>
            <person name="Nukada T."/>
        </authorList>
    </citation>
    <scope>NUCLEOTIDE SEQUENCE [LARGE SCALE GENOMIC DNA]</scope>
    <source>
        <strain evidence="1 2">JP-H-1</strain>
    </source>
</reference>
<gene>
    <name evidence="1" type="ORF">JPH1_16850</name>
</gene>
<dbReference type="AlphaFoldDB" id="A0AAI8SKK7"/>
<accession>A0AAI8SKK7</accession>
<name>A0AAI8SKK7_MYCAV</name>
<protein>
    <submittedName>
        <fullName evidence="1">Uncharacterized protein</fullName>
    </submittedName>
</protein>
<evidence type="ECO:0000313" key="1">
    <source>
        <dbReference type="EMBL" id="BBN47210.1"/>
    </source>
</evidence>
<sequence length="76" mass="8539">MFLSVVILGRFTTETHAMALYISTDTPPLFTPRPGTFPYGLFAEAKLHTCKRRAEYYVVSLRVVVATAGRRIATPY</sequence>
<organism evidence="1 2">
    <name type="scientific">Mycobacterium avium subsp. hominissuis</name>
    <dbReference type="NCBI Taxonomy" id="439334"/>
    <lineage>
        <taxon>Bacteria</taxon>
        <taxon>Bacillati</taxon>
        <taxon>Actinomycetota</taxon>
        <taxon>Actinomycetes</taxon>
        <taxon>Mycobacteriales</taxon>
        <taxon>Mycobacteriaceae</taxon>
        <taxon>Mycobacterium</taxon>
        <taxon>Mycobacterium avium complex (MAC)</taxon>
    </lineage>
</organism>
<dbReference type="Proteomes" id="UP000327362">
    <property type="component" value="Chromosome"/>
</dbReference>
<dbReference type="EMBL" id="AP020326">
    <property type="protein sequence ID" value="BBN47210.1"/>
    <property type="molecule type" value="Genomic_DNA"/>
</dbReference>
<proteinExistence type="predicted"/>